<keyword evidence="1" id="KW-0472">Membrane</keyword>
<comment type="caution">
    <text evidence="2">The sequence shown here is derived from an EMBL/GenBank/DDBJ whole genome shotgun (WGS) entry which is preliminary data.</text>
</comment>
<dbReference type="AlphaFoldDB" id="A0A846MXT6"/>
<evidence type="ECO:0000256" key="1">
    <source>
        <dbReference type="SAM" id="Phobius"/>
    </source>
</evidence>
<protein>
    <submittedName>
        <fullName evidence="2">Uncharacterized protein</fullName>
    </submittedName>
</protein>
<feature type="transmembrane region" description="Helical" evidence="1">
    <location>
        <begin position="723"/>
        <end position="744"/>
    </location>
</feature>
<keyword evidence="1" id="KW-0812">Transmembrane</keyword>
<proteinExistence type="predicted"/>
<accession>A0A846MXT6</accession>
<dbReference type="EMBL" id="JAASRM010000001">
    <property type="protein sequence ID" value="NIK88414.1"/>
    <property type="molecule type" value="Genomic_DNA"/>
</dbReference>
<keyword evidence="1" id="KW-1133">Transmembrane helix</keyword>
<reference evidence="2 3" key="1">
    <citation type="submission" date="2020-03" db="EMBL/GenBank/DDBJ databases">
        <title>Genomic Encyclopedia of Type Strains, Phase IV (KMG-IV): sequencing the most valuable type-strain genomes for metagenomic binning, comparative biology and taxonomic classification.</title>
        <authorList>
            <person name="Goeker M."/>
        </authorList>
    </citation>
    <scope>NUCLEOTIDE SEQUENCE [LARGE SCALE GENOMIC DNA]</scope>
    <source>
        <strain evidence="2 3">DSM 19867</strain>
    </source>
</reference>
<organism evidence="2 3">
    <name type="scientific">Rhizomicrobium palustre</name>
    <dbReference type="NCBI Taxonomy" id="189966"/>
    <lineage>
        <taxon>Bacteria</taxon>
        <taxon>Pseudomonadati</taxon>
        <taxon>Pseudomonadota</taxon>
        <taxon>Alphaproteobacteria</taxon>
        <taxon>Micropepsales</taxon>
        <taxon>Micropepsaceae</taxon>
        <taxon>Rhizomicrobium</taxon>
    </lineage>
</organism>
<evidence type="ECO:0000313" key="2">
    <source>
        <dbReference type="EMBL" id="NIK88414.1"/>
    </source>
</evidence>
<sequence length="750" mass="80521">MQSRNWVAGTSILALCGAAAIACGPFFPWQLLDDRQATLKATPANSFDFEAAHIAAPKDKLKAVETVVTGWSFSAGDERAANAARELAAAESAGLPQAQKALLKAVRASASGAEALSKGQGLPQAILHYAAGAVAYHKSDADFAAGEFSQILGLPAHEAQSRIVWAHFMLGKLAAERDDPAAAAGYFEKTRAAAKKGAPDPLGLAVASFGEEARLHLRAAEVLLEGGSTVSSDSQLAAEATKYRGRTLPAAAAPAFAKEIEKAVALYAEQAARGSNNGTQSLRLTAELLLDAPDRMKAVAHLPQAQEIMVAYALRFSSNPTGSAGGQHIDNVRLNSTWPEQQQYRSAFKDLTAILSKYAHPAGADRIAALCYDQGDWKCAANFAQKKDGALSFWIKAKLAAQKGDLAGSQKLYAEAAKRFPTSDTLEDANKKVVLGESAVVTLARGEYVEALDRLMPVSGTYWPDVAYLAERVLTTDELKKYVDTHIPAVTVTKSDQPNAWQTSFNAHAALRDLLARRLMRDGRFDEAPAYFSDDKVRTGAKAYIASLTSAARSWSHVNEAEKLFAAASLARQSGMEILGAEGAPDYFYTGGDFDTGLGRPKLASAPLISKGEVERFTASAPKPDQRFHYRYLAIDEAMRAASLVPAKSQAFAAILCHAAAWSGRDPARAAAIWHRYVKEGARVPFAKSFGRQCPAPDFKAAAALERKLMWQAARRYVSHHRWWFAGGGAALLVLAGLGGFALWRRKTQR</sequence>
<evidence type="ECO:0000313" key="3">
    <source>
        <dbReference type="Proteomes" id="UP000570514"/>
    </source>
</evidence>
<keyword evidence="3" id="KW-1185">Reference proteome</keyword>
<dbReference type="PROSITE" id="PS51257">
    <property type="entry name" value="PROKAR_LIPOPROTEIN"/>
    <property type="match status" value="1"/>
</dbReference>
<name>A0A846MXT6_9PROT</name>
<dbReference type="RefSeq" id="WP_167082594.1">
    <property type="nucleotide sequence ID" value="NZ_BAAADC010000001.1"/>
</dbReference>
<gene>
    <name evidence="2" type="ORF">FHS83_001732</name>
</gene>
<dbReference type="Proteomes" id="UP000570514">
    <property type="component" value="Unassembled WGS sequence"/>
</dbReference>